<protein>
    <submittedName>
        <fullName evidence="2">VOC family protein</fullName>
    </submittedName>
</protein>
<dbReference type="PROSITE" id="PS51819">
    <property type="entry name" value="VOC"/>
    <property type="match status" value="1"/>
</dbReference>
<sequence length="136" mass="14571">MQVTQIGAAFASAAPSAAGSWLGEHLGFEVAVDLGWYVSTRHPDQALSVDFVQHDHETWVEPATGVRGTMLALVVTDVDAEHDRLVAAGVPLLKRLVTEPWGQRRMQVAGPDGLVIELVQPVAPDPEWMAAQGLPS</sequence>
<dbReference type="InterPro" id="IPR029068">
    <property type="entry name" value="Glyas_Bleomycin-R_OHBP_Dase"/>
</dbReference>
<dbReference type="RefSeq" id="WP_302708493.1">
    <property type="nucleotide sequence ID" value="NZ_JAULSC010000010.1"/>
</dbReference>
<dbReference type="Proteomes" id="UP001168363">
    <property type="component" value="Unassembled WGS sequence"/>
</dbReference>
<gene>
    <name evidence="2" type="ORF">QWJ41_12000</name>
</gene>
<dbReference type="Gene3D" id="3.10.180.10">
    <property type="entry name" value="2,3-Dihydroxybiphenyl 1,2-Dioxygenase, domain 1"/>
    <property type="match status" value="1"/>
</dbReference>
<evidence type="ECO:0000313" key="2">
    <source>
        <dbReference type="EMBL" id="MDO3396446.1"/>
    </source>
</evidence>
<dbReference type="EMBL" id="JAULSC010000010">
    <property type="protein sequence ID" value="MDO3396446.1"/>
    <property type="molecule type" value="Genomic_DNA"/>
</dbReference>
<evidence type="ECO:0000313" key="3">
    <source>
        <dbReference type="Proteomes" id="UP001168363"/>
    </source>
</evidence>
<name>A0ABT8TRI2_9ACTN</name>
<accession>A0ABT8TRI2</accession>
<organism evidence="2 3">
    <name type="scientific">Nocardioides cremeus</name>
    <dbReference type="NCBI Taxonomy" id="3058044"/>
    <lineage>
        <taxon>Bacteria</taxon>
        <taxon>Bacillati</taxon>
        <taxon>Actinomycetota</taxon>
        <taxon>Actinomycetes</taxon>
        <taxon>Propionibacteriales</taxon>
        <taxon>Nocardioidaceae</taxon>
        <taxon>Nocardioides</taxon>
    </lineage>
</organism>
<dbReference type="Pfam" id="PF00903">
    <property type="entry name" value="Glyoxalase"/>
    <property type="match status" value="1"/>
</dbReference>
<comment type="caution">
    <text evidence="2">The sequence shown here is derived from an EMBL/GenBank/DDBJ whole genome shotgun (WGS) entry which is preliminary data.</text>
</comment>
<proteinExistence type="predicted"/>
<feature type="domain" description="VOC" evidence="1">
    <location>
        <begin position="2"/>
        <end position="121"/>
    </location>
</feature>
<dbReference type="SUPFAM" id="SSF54593">
    <property type="entry name" value="Glyoxalase/Bleomycin resistance protein/Dihydroxybiphenyl dioxygenase"/>
    <property type="match status" value="1"/>
</dbReference>
<evidence type="ECO:0000259" key="1">
    <source>
        <dbReference type="PROSITE" id="PS51819"/>
    </source>
</evidence>
<reference evidence="2" key="1">
    <citation type="submission" date="2023-06" db="EMBL/GenBank/DDBJ databases">
        <title>Genome sequence of Nocardioides sp. SOB44.</title>
        <authorList>
            <person name="Zhang G."/>
        </authorList>
    </citation>
    <scope>NUCLEOTIDE SEQUENCE</scope>
    <source>
        <strain evidence="2">SOB44</strain>
    </source>
</reference>
<keyword evidence="3" id="KW-1185">Reference proteome</keyword>
<dbReference type="InterPro" id="IPR004360">
    <property type="entry name" value="Glyas_Fos-R_dOase_dom"/>
</dbReference>
<dbReference type="InterPro" id="IPR037523">
    <property type="entry name" value="VOC_core"/>
</dbReference>